<protein>
    <submittedName>
        <fullName evidence="1">Uncharacterized protein</fullName>
    </submittedName>
</protein>
<comment type="caution">
    <text evidence="1">The sequence shown here is derived from an EMBL/GenBank/DDBJ whole genome shotgun (WGS) entry which is preliminary data.</text>
</comment>
<reference evidence="1" key="1">
    <citation type="submission" date="2020-10" db="EMBL/GenBank/DDBJ databases">
        <authorList>
            <person name="Kikuchi T."/>
        </authorList>
    </citation>
    <scope>NUCLEOTIDE SEQUENCE</scope>
    <source>
        <strain evidence="1">NKZ352</strain>
    </source>
</reference>
<evidence type="ECO:0000313" key="1">
    <source>
        <dbReference type="EMBL" id="CAD6193894.1"/>
    </source>
</evidence>
<proteinExistence type="predicted"/>
<sequence>MTMIVVCFPSAPGIIPEKAKAEEDWQKAMQSVIQEVVDGAVAREDYCKEDGLSIEWLMMQLNANPRTPAANSGPVHITRSLLDQFLSSKGIKHD</sequence>
<dbReference type="OrthoDB" id="5852932at2759"/>
<organism evidence="1 2">
    <name type="scientific">Caenorhabditis auriculariae</name>
    <dbReference type="NCBI Taxonomy" id="2777116"/>
    <lineage>
        <taxon>Eukaryota</taxon>
        <taxon>Metazoa</taxon>
        <taxon>Ecdysozoa</taxon>
        <taxon>Nematoda</taxon>
        <taxon>Chromadorea</taxon>
        <taxon>Rhabditida</taxon>
        <taxon>Rhabditina</taxon>
        <taxon>Rhabditomorpha</taxon>
        <taxon>Rhabditoidea</taxon>
        <taxon>Rhabditidae</taxon>
        <taxon>Peloderinae</taxon>
        <taxon>Caenorhabditis</taxon>
    </lineage>
</organism>
<evidence type="ECO:0000313" key="2">
    <source>
        <dbReference type="Proteomes" id="UP000835052"/>
    </source>
</evidence>
<keyword evidence="2" id="KW-1185">Reference proteome</keyword>
<dbReference type="AlphaFoldDB" id="A0A8S1HDU4"/>
<dbReference type="Proteomes" id="UP000835052">
    <property type="component" value="Unassembled WGS sequence"/>
</dbReference>
<gene>
    <name evidence="1" type="ORF">CAUJ_LOCUS9813</name>
</gene>
<dbReference type="EMBL" id="CAJGYM010000039">
    <property type="protein sequence ID" value="CAD6193894.1"/>
    <property type="molecule type" value="Genomic_DNA"/>
</dbReference>
<name>A0A8S1HDU4_9PELO</name>
<accession>A0A8S1HDU4</accession>